<comment type="caution">
    <text evidence="2">The sequence shown here is derived from an EMBL/GenBank/DDBJ whole genome shotgun (WGS) entry which is preliminary data.</text>
</comment>
<keyword evidence="1" id="KW-0732">Signal</keyword>
<protein>
    <submittedName>
        <fullName evidence="2">Uncharacterized protein</fullName>
    </submittedName>
</protein>
<dbReference type="EMBL" id="JAODUO010000713">
    <property type="protein sequence ID" value="KAK2175686.1"/>
    <property type="molecule type" value="Genomic_DNA"/>
</dbReference>
<feature type="chain" id="PRO_5042218218" evidence="1">
    <location>
        <begin position="25"/>
        <end position="141"/>
    </location>
</feature>
<organism evidence="2 3">
    <name type="scientific">Ridgeia piscesae</name>
    <name type="common">Tubeworm</name>
    <dbReference type="NCBI Taxonomy" id="27915"/>
    <lineage>
        <taxon>Eukaryota</taxon>
        <taxon>Metazoa</taxon>
        <taxon>Spiralia</taxon>
        <taxon>Lophotrochozoa</taxon>
        <taxon>Annelida</taxon>
        <taxon>Polychaeta</taxon>
        <taxon>Sedentaria</taxon>
        <taxon>Canalipalpata</taxon>
        <taxon>Sabellida</taxon>
        <taxon>Siboglinidae</taxon>
        <taxon>Ridgeia</taxon>
    </lineage>
</organism>
<proteinExistence type="predicted"/>
<sequence>MADTSGTHLLLVTVITWLLSGCHGDEQPASQLILLKDLPPGADLNHPQHFNIRSNFQVGLIICDIPCAAPCTRMRQGSVIVLSVQDVEMVDRQQCKASEEGRKTEIKAHTRYLAHPVTLELQGNRSTHSAVSPISTSLVSL</sequence>
<dbReference type="Proteomes" id="UP001209878">
    <property type="component" value="Unassembled WGS sequence"/>
</dbReference>
<evidence type="ECO:0000313" key="2">
    <source>
        <dbReference type="EMBL" id="KAK2175686.1"/>
    </source>
</evidence>
<name>A0AAD9KQK7_RIDPI</name>
<keyword evidence="3" id="KW-1185">Reference proteome</keyword>
<reference evidence="2" key="1">
    <citation type="journal article" date="2023" name="Mol. Biol. Evol.">
        <title>Third-Generation Sequencing Reveals the Adaptive Role of the Epigenome in Three Deep-Sea Polychaetes.</title>
        <authorList>
            <person name="Perez M."/>
            <person name="Aroh O."/>
            <person name="Sun Y."/>
            <person name="Lan Y."/>
            <person name="Juniper S.K."/>
            <person name="Young C.R."/>
            <person name="Angers B."/>
            <person name="Qian P.Y."/>
        </authorList>
    </citation>
    <scope>NUCLEOTIDE SEQUENCE</scope>
    <source>
        <strain evidence="2">R07B-5</strain>
    </source>
</reference>
<evidence type="ECO:0000313" key="3">
    <source>
        <dbReference type="Proteomes" id="UP001209878"/>
    </source>
</evidence>
<accession>A0AAD9KQK7</accession>
<dbReference type="AlphaFoldDB" id="A0AAD9KQK7"/>
<gene>
    <name evidence="2" type="ORF">NP493_713g01000</name>
</gene>
<evidence type="ECO:0000256" key="1">
    <source>
        <dbReference type="SAM" id="SignalP"/>
    </source>
</evidence>
<feature type="signal peptide" evidence="1">
    <location>
        <begin position="1"/>
        <end position="24"/>
    </location>
</feature>